<dbReference type="InterPro" id="IPR050550">
    <property type="entry name" value="SEC23_SEC24_subfamily"/>
</dbReference>
<gene>
    <name evidence="2" type="ORF">IV203_025478</name>
</gene>
<sequence length="483" mass="53096">MTFGCQLRLRLPLGFEIEDSPVERVSKVPLQLAPYLSSSGLMGPAYAMSESSSSSATTTANNHSGLWNMGTCDPFTSFTVDLQASARVVKDRFHVDGLGEMAVRPVLQTCFAYTSIETDGKEDDPTYYTVRKMKISNLALPLVDEVEPIYDNLDLEALASILFHKISLDAYLTGFVSSQTTAELWLQSLLMCVYQSAQVEQARIEEEKQKTHATTTAAAAASSSSFIASERLLDQNGDLEAQEVLLGYGHPKIAAVPLLLYALMQCDALRPGCGSFQPSMDARVCAMTQMASMPPSVLAKAIAPSVLLWSLKDDEVIVESLPLSKSGIVDAIEGLLNVVDDGGGDDDDDDDGIVLIDSPRQVLLQPVKYFRVDKKRKPKQSKGNNNNNNNKNKSSSVLKIGPNLEACVLSCLKGYRTMPMNWKEIESVLLQQKRNHEVPSYILDSFFLEDKPVVATGYYANFSEWKMEMALLVQEELEKSGDI</sequence>
<protein>
    <submittedName>
        <fullName evidence="2">Uncharacterized protein</fullName>
    </submittedName>
</protein>
<keyword evidence="3" id="KW-1185">Reference proteome</keyword>
<comment type="caution">
    <text evidence="2">The sequence shown here is derived from an EMBL/GenBank/DDBJ whole genome shotgun (WGS) entry which is preliminary data.</text>
</comment>
<dbReference type="PANTHER" id="PTHR13803:SF17">
    <property type="entry name" value="PROTEIN TRANSPORT PROTEIN SEC24"/>
    <property type="match status" value="1"/>
</dbReference>
<organism evidence="2 3">
    <name type="scientific">Nitzschia inconspicua</name>
    <dbReference type="NCBI Taxonomy" id="303405"/>
    <lineage>
        <taxon>Eukaryota</taxon>
        <taxon>Sar</taxon>
        <taxon>Stramenopiles</taxon>
        <taxon>Ochrophyta</taxon>
        <taxon>Bacillariophyta</taxon>
        <taxon>Bacillariophyceae</taxon>
        <taxon>Bacillariophycidae</taxon>
        <taxon>Bacillariales</taxon>
        <taxon>Bacillariaceae</taxon>
        <taxon>Nitzschia</taxon>
    </lineage>
</organism>
<evidence type="ECO:0000313" key="3">
    <source>
        <dbReference type="Proteomes" id="UP000693970"/>
    </source>
</evidence>
<dbReference type="AlphaFoldDB" id="A0A9K3PZ89"/>
<dbReference type="EMBL" id="JAGRRH010000011">
    <property type="protein sequence ID" value="KAG7362594.1"/>
    <property type="molecule type" value="Genomic_DNA"/>
</dbReference>
<dbReference type="Proteomes" id="UP000693970">
    <property type="component" value="Unassembled WGS sequence"/>
</dbReference>
<dbReference type="GO" id="GO:0030127">
    <property type="term" value="C:COPII vesicle coat"/>
    <property type="evidence" value="ECO:0007669"/>
    <property type="project" value="TreeGrafter"/>
</dbReference>
<dbReference type="GO" id="GO:0090110">
    <property type="term" value="P:COPII-coated vesicle cargo loading"/>
    <property type="evidence" value="ECO:0007669"/>
    <property type="project" value="TreeGrafter"/>
</dbReference>
<evidence type="ECO:0000256" key="1">
    <source>
        <dbReference type="SAM" id="MobiDB-lite"/>
    </source>
</evidence>
<proteinExistence type="predicted"/>
<dbReference type="PANTHER" id="PTHR13803">
    <property type="entry name" value="SEC24-RELATED PROTEIN"/>
    <property type="match status" value="1"/>
</dbReference>
<dbReference type="GO" id="GO:0008270">
    <property type="term" value="F:zinc ion binding"/>
    <property type="evidence" value="ECO:0007669"/>
    <property type="project" value="TreeGrafter"/>
</dbReference>
<evidence type="ECO:0000313" key="2">
    <source>
        <dbReference type="EMBL" id="KAG7362594.1"/>
    </source>
</evidence>
<dbReference type="GO" id="GO:0070971">
    <property type="term" value="C:endoplasmic reticulum exit site"/>
    <property type="evidence" value="ECO:0007669"/>
    <property type="project" value="TreeGrafter"/>
</dbReference>
<dbReference type="GO" id="GO:0000149">
    <property type="term" value="F:SNARE binding"/>
    <property type="evidence" value="ECO:0007669"/>
    <property type="project" value="TreeGrafter"/>
</dbReference>
<accession>A0A9K3PZ89</accession>
<name>A0A9K3PZ89_9STRA</name>
<reference evidence="2" key="1">
    <citation type="journal article" date="2021" name="Sci. Rep.">
        <title>Diploid genomic architecture of Nitzschia inconspicua, an elite biomass production diatom.</title>
        <authorList>
            <person name="Oliver A."/>
            <person name="Podell S."/>
            <person name="Pinowska A."/>
            <person name="Traller J.C."/>
            <person name="Smith S.R."/>
            <person name="McClure R."/>
            <person name="Beliaev A."/>
            <person name="Bohutskyi P."/>
            <person name="Hill E.A."/>
            <person name="Rabines A."/>
            <person name="Zheng H."/>
            <person name="Allen L.Z."/>
            <person name="Kuo A."/>
            <person name="Grigoriev I.V."/>
            <person name="Allen A.E."/>
            <person name="Hazlebeck D."/>
            <person name="Allen E.E."/>
        </authorList>
    </citation>
    <scope>NUCLEOTIDE SEQUENCE</scope>
    <source>
        <strain evidence="2">Hildebrandi</strain>
    </source>
</reference>
<dbReference type="OrthoDB" id="49016at2759"/>
<feature type="compositionally biased region" description="Low complexity" evidence="1">
    <location>
        <begin position="381"/>
        <end position="396"/>
    </location>
</feature>
<reference evidence="2" key="2">
    <citation type="submission" date="2021-04" db="EMBL/GenBank/DDBJ databases">
        <authorList>
            <person name="Podell S."/>
        </authorList>
    </citation>
    <scope>NUCLEOTIDE SEQUENCE</scope>
    <source>
        <strain evidence="2">Hildebrandi</strain>
    </source>
</reference>
<feature type="region of interest" description="Disordered" evidence="1">
    <location>
        <begin position="374"/>
        <end position="397"/>
    </location>
</feature>